<evidence type="ECO:0000313" key="4">
    <source>
        <dbReference type="Proteomes" id="UP001168363"/>
    </source>
</evidence>
<organism evidence="3 4">
    <name type="scientific">Nocardioides cremeus</name>
    <dbReference type="NCBI Taxonomy" id="3058044"/>
    <lineage>
        <taxon>Bacteria</taxon>
        <taxon>Bacillati</taxon>
        <taxon>Actinomycetota</taxon>
        <taxon>Actinomycetes</taxon>
        <taxon>Propionibacteriales</taxon>
        <taxon>Nocardioidaceae</taxon>
        <taxon>Nocardioides</taxon>
    </lineage>
</organism>
<keyword evidence="4" id="KW-1185">Reference proteome</keyword>
<evidence type="ECO:0000313" key="3">
    <source>
        <dbReference type="EMBL" id="MDO3395941.1"/>
    </source>
</evidence>
<evidence type="ECO:0000256" key="1">
    <source>
        <dbReference type="SAM" id="MobiDB-lite"/>
    </source>
</evidence>
<evidence type="ECO:0000256" key="2">
    <source>
        <dbReference type="SAM" id="Phobius"/>
    </source>
</evidence>
<gene>
    <name evidence="3" type="ORF">QWJ41_09450</name>
</gene>
<name>A0ABT8TTV5_9ACTN</name>
<dbReference type="RefSeq" id="WP_302707610.1">
    <property type="nucleotide sequence ID" value="NZ_JAULSC010000007.1"/>
</dbReference>
<dbReference type="EMBL" id="JAULSC010000007">
    <property type="protein sequence ID" value="MDO3395941.1"/>
    <property type="molecule type" value="Genomic_DNA"/>
</dbReference>
<comment type="caution">
    <text evidence="3">The sequence shown here is derived from an EMBL/GenBank/DDBJ whole genome shotgun (WGS) entry which is preliminary data.</text>
</comment>
<accession>A0ABT8TTV5</accession>
<keyword evidence="2" id="KW-1133">Transmembrane helix</keyword>
<protein>
    <recommendedName>
        <fullName evidence="5">SHOCT domain-containing protein</fullName>
    </recommendedName>
</protein>
<keyword evidence="2" id="KW-0472">Membrane</keyword>
<sequence length="96" mass="10248">MMDFGCGGFGAGGWIAMTVFWVSLLALVIWAVTRAGAGWGAAGSRTSEERGRGDTAPESPEDIVDRRFAAGEIDEDTYQSMRAALRSSRAPHDGPR</sequence>
<proteinExistence type="predicted"/>
<feature type="compositionally biased region" description="Basic and acidic residues" evidence="1">
    <location>
        <begin position="46"/>
        <end position="55"/>
    </location>
</feature>
<feature type="region of interest" description="Disordered" evidence="1">
    <location>
        <begin position="38"/>
        <end position="61"/>
    </location>
</feature>
<reference evidence="3" key="1">
    <citation type="submission" date="2023-06" db="EMBL/GenBank/DDBJ databases">
        <title>Genome sequence of Nocardioides sp. SOB44.</title>
        <authorList>
            <person name="Zhang G."/>
        </authorList>
    </citation>
    <scope>NUCLEOTIDE SEQUENCE</scope>
    <source>
        <strain evidence="3">SOB44</strain>
    </source>
</reference>
<dbReference type="Proteomes" id="UP001168363">
    <property type="component" value="Unassembled WGS sequence"/>
</dbReference>
<keyword evidence="2" id="KW-0812">Transmembrane</keyword>
<feature type="transmembrane region" description="Helical" evidence="2">
    <location>
        <begin position="12"/>
        <end position="32"/>
    </location>
</feature>
<evidence type="ECO:0008006" key="5">
    <source>
        <dbReference type="Google" id="ProtNLM"/>
    </source>
</evidence>